<protein>
    <submittedName>
        <fullName evidence="2">Uncharacterized protein</fullName>
    </submittedName>
</protein>
<dbReference type="EMBL" id="JAVRRJ010000002">
    <property type="protein sequence ID" value="KAK5088353.1"/>
    <property type="molecule type" value="Genomic_DNA"/>
</dbReference>
<keyword evidence="3" id="KW-1185">Reference proteome</keyword>
<feature type="region of interest" description="Disordered" evidence="1">
    <location>
        <begin position="57"/>
        <end position="82"/>
    </location>
</feature>
<evidence type="ECO:0000313" key="2">
    <source>
        <dbReference type="EMBL" id="KAK5088353.1"/>
    </source>
</evidence>
<accession>A0AAN7T4J1</accession>
<proteinExistence type="predicted"/>
<gene>
    <name evidence="2" type="ORF">LTR05_002571</name>
</gene>
<sequence>MTHPAQNPWANIPPNPFSHPAQNAGVPSTQTQTQTPINAVKWPTPKETLARSMMVSKQKAVVPAARKTPAPAPVRRKSTAKTTVNAGDAEVLSWRRRLDQLLNYDNLARLRIETGTEVPDFTRRERVLTWILDMQGAKAGEDSELEEELEAMQVFAESEEERIVKPRV</sequence>
<organism evidence="2 3">
    <name type="scientific">Lithohypha guttulata</name>
    <dbReference type="NCBI Taxonomy" id="1690604"/>
    <lineage>
        <taxon>Eukaryota</taxon>
        <taxon>Fungi</taxon>
        <taxon>Dikarya</taxon>
        <taxon>Ascomycota</taxon>
        <taxon>Pezizomycotina</taxon>
        <taxon>Eurotiomycetes</taxon>
        <taxon>Chaetothyriomycetidae</taxon>
        <taxon>Chaetothyriales</taxon>
        <taxon>Trichomeriaceae</taxon>
        <taxon>Lithohypha</taxon>
    </lineage>
</organism>
<name>A0AAN7T4J1_9EURO</name>
<feature type="region of interest" description="Disordered" evidence="1">
    <location>
        <begin position="1"/>
        <end position="41"/>
    </location>
</feature>
<evidence type="ECO:0000256" key="1">
    <source>
        <dbReference type="SAM" id="MobiDB-lite"/>
    </source>
</evidence>
<comment type="caution">
    <text evidence="2">The sequence shown here is derived from an EMBL/GenBank/DDBJ whole genome shotgun (WGS) entry which is preliminary data.</text>
</comment>
<reference evidence="2 3" key="1">
    <citation type="submission" date="2023-08" db="EMBL/GenBank/DDBJ databases">
        <title>Black Yeasts Isolated from many extreme environments.</title>
        <authorList>
            <person name="Coleine C."/>
            <person name="Stajich J.E."/>
            <person name="Selbmann L."/>
        </authorList>
    </citation>
    <scope>NUCLEOTIDE SEQUENCE [LARGE SCALE GENOMIC DNA]</scope>
    <source>
        <strain evidence="2 3">CCFEE 5910</strain>
    </source>
</reference>
<feature type="compositionally biased region" description="Polar residues" evidence="1">
    <location>
        <begin position="25"/>
        <end position="37"/>
    </location>
</feature>
<evidence type="ECO:0000313" key="3">
    <source>
        <dbReference type="Proteomes" id="UP001309876"/>
    </source>
</evidence>
<dbReference type="Proteomes" id="UP001309876">
    <property type="component" value="Unassembled WGS sequence"/>
</dbReference>
<dbReference type="AlphaFoldDB" id="A0AAN7T4J1"/>